<dbReference type="OrthoDB" id="5982111at2759"/>
<comment type="caution">
    <text evidence="2">The sequence shown here is derived from an EMBL/GenBank/DDBJ whole genome shotgun (WGS) entry which is preliminary data.</text>
</comment>
<accession>A0A9W9Z234</accession>
<organism evidence="2 3">
    <name type="scientific">Desmophyllum pertusum</name>
    <dbReference type="NCBI Taxonomy" id="174260"/>
    <lineage>
        <taxon>Eukaryota</taxon>
        <taxon>Metazoa</taxon>
        <taxon>Cnidaria</taxon>
        <taxon>Anthozoa</taxon>
        <taxon>Hexacorallia</taxon>
        <taxon>Scleractinia</taxon>
        <taxon>Caryophylliina</taxon>
        <taxon>Caryophylliidae</taxon>
        <taxon>Desmophyllum</taxon>
    </lineage>
</organism>
<name>A0A9W9Z234_9CNID</name>
<gene>
    <name evidence="2" type="ORF">OS493_023171</name>
</gene>
<keyword evidence="3" id="KW-1185">Reference proteome</keyword>
<proteinExistence type="predicted"/>
<evidence type="ECO:0000313" key="3">
    <source>
        <dbReference type="Proteomes" id="UP001163046"/>
    </source>
</evidence>
<sequence>MGSKTKPKATTFSPVTQVLNANLSNSTFGFLPAVGWKGKSPASASRSVNLQPDLDLLSGFAFLSFASLDELETHIDRNEAKAAALSVNVGQKRKPEASDKPQGDNFGLYAPQSKKKAVSAKKKPVKKTATLTTDAAAKPKQSLPKSKPDKVSSVGTILDEPELSRFTPIDVSARRSEINEQSSNVFSEISLLCSEIVDLGDDEDSEEISNRHLQKLLPTVIIGM</sequence>
<dbReference type="EMBL" id="MU826842">
    <property type="protein sequence ID" value="KAJ7371829.1"/>
    <property type="molecule type" value="Genomic_DNA"/>
</dbReference>
<feature type="compositionally biased region" description="Basic residues" evidence="1">
    <location>
        <begin position="113"/>
        <end position="126"/>
    </location>
</feature>
<evidence type="ECO:0000256" key="1">
    <source>
        <dbReference type="SAM" id="MobiDB-lite"/>
    </source>
</evidence>
<protein>
    <submittedName>
        <fullName evidence="2">Uncharacterized protein</fullName>
    </submittedName>
</protein>
<dbReference type="Proteomes" id="UP001163046">
    <property type="component" value="Unassembled WGS sequence"/>
</dbReference>
<feature type="compositionally biased region" description="Basic and acidic residues" evidence="1">
    <location>
        <begin position="93"/>
        <end position="102"/>
    </location>
</feature>
<dbReference type="AlphaFoldDB" id="A0A9W9Z234"/>
<reference evidence="2" key="1">
    <citation type="submission" date="2023-01" db="EMBL/GenBank/DDBJ databases">
        <title>Genome assembly of the deep-sea coral Lophelia pertusa.</title>
        <authorList>
            <person name="Herrera S."/>
            <person name="Cordes E."/>
        </authorList>
    </citation>
    <scope>NUCLEOTIDE SEQUENCE</scope>
    <source>
        <strain evidence="2">USNM1676648</strain>
        <tissue evidence="2">Polyp</tissue>
    </source>
</reference>
<feature type="region of interest" description="Disordered" evidence="1">
    <location>
        <begin position="88"/>
        <end position="153"/>
    </location>
</feature>
<feature type="compositionally biased region" description="Low complexity" evidence="1">
    <location>
        <begin position="127"/>
        <end position="140"/>
    </location>
</feature>
<evidence type="ECO:0000313" key="2">
    <source>
        <dbReference type="EMBL" id="KAJ7371829.1"/>
    </source>
</evidence>